<dbReference type="InterPro" id="IPR029044">
    <property type="entry name" value="Nucleotide-diphossugar_trans"/>
</dbReference>
<dbReference type="Proteomes" id="UP000177165">
    <property type="component" value="Unassembled WGS sequence"/>
</dbReference>
<dbReference type="InterPro" id="IPR001173">
    <property type="entry name" value="Glyco_trans_2-like"/>
</dbReference>
<dbReference type="CDD" id="cd04186">
    <property type="entry name" value="GT_2_like_c"/>
    <property type="match status" value="1"/>
</dbReference>
<gene>
    <name evidence="2" type="ORF">A3B74_03845</name>
</gene>
<protein>
    <recommendedName>
        <fullName evidence="1">Glycosyltransferase 2-like domain-containing protein</fullName>
    </recommendedName>
</protein>
<evidence type="ECO:0000259" key="1">
    <source>
        <dbReference type="Pfam" id="PF00535"/>
    </source>
</evidence>
<sequence length="278" mass="33128">MRVSFVILNYKTREFLKNHLQNILEIRLPFEYEVIVVDNASRDGSVEMVQQEFLNKKVPMELRLIASNKNLGWSAGNNLGIREARGEYVILSNTDILYSSAADVVDVVRFMDEHPEIGIVGPRLWNPDGTYQYSCYRFYRLFTPVYRRTPLGRLSFAQHDIQRHLMTDFNHDTVREVDWLQGSNMFIRRAVFEKIGLIDERFFLYFSDLEFCYRAWDHNIKVVYFSNTHTMHFHKRESAASHGLSVMLSYITRIHIKDWFRFLRKHKNKLPQFRPHPL</sequence>
<dbReference type="AlphaFoldDB" id="A0A1G2AQ10"/>
<dbReference type="PANTHER" id="PTHR43179">
    <property type="entry name" value="RHAMNOSYLTRANSFERASE WBBL"/>
    <property type="match status" value="1"/>
</dbReference>
<evidence type="ECO:0000313" key="2">
    <source>
        <dbReference type="EMBL" id="OGY78992.1"/>
    </source>
</evidence>
<name>A0A1G2AQ10_9BACT</name>
<organism evidence="2 3">
    <name type="scientific">Candidatus Kerfeldbacteria bacterium RIFCSPHIGHO2_02_FULL_42_14</name>
    <dbReference type="NCBI Taxonomy" id="1798540"/>
    <lineage>
        <taxon>Bacteria</taxon>
        <taxon>Candidatus Kerfeldiibacteriota</taxon>
    </lineage>
</organism>
<evidence type="ECO:0000313" key="3">
    <source>
        <dbReference type="Proteomes" id="UP000177165"/>
    </source>
</evidence>
<feature type="domain" description="Glycosyltransferase 2-like" evidence="1">
    <location>
        <begin position="4"/>
        <end position="160"/>
    </location>
</feature>
<dbReference type="STRING" id="1798540.A3B74_03845"/>
<dbReference type="Gene3D" id="3.90.550.10">
    <property type="entry name" value="Spore Coat Polysaccharide Biosynthesis Protein SpsA, Chain A"/>
    <property type="match status" value="1"/>
</dbReference>
<dbReference type="Pfam" id="PF00535">
    <property type="entry name" value="Glycos_transf_2"/>
    <property type="match status" value="1"/>
</dbReference>
<accession>A0A1G2AQ10</accession>
<proteinExistence type="predicted"/>
<dbReference type="SUPFAM" id="SSF53448">
    <property type="entry name" value="Nucleotide-diphospho-sugar transferases"/>
    <property type="match status" value="1"/>
</dbReference>
<comment type="caution">
    <text evidence="2">The sequence shown here is derived from an EMBL/GenBank/DDBJ whole genome shotgun (WGS) entry which is preliminary data.</text>
</comment>
<dbReference type="PANTHER" id="PTHR43179:SF7">
    <property type="entry name" value="RHAMNOSYLTRANSFERASE WBBL"/>
    <property type="match status" value="1"/>
</dbReference>
<dbReference type="EMBL" id="MHKB01000011">
    <property type="protein sequence ID" value="OGY78992.1"/>
    <property type="molecule type" value="Genomic_DNA"/>
</dbReference>
<reference evidence="2 3" key="1">
    <citation type="journal article" date="2016" name="Nat. Commun.">
        <title>Thousands of microbial genomes shed light on interconnected biogeochemical processes in an aquifer system.</title>
        <authorList>
            <person name="Anantharaman K."/>
            <person name="Brown C.T."/>
            <person name="Hug L.A."/>
            <person name="Sharon I."/>
            <person name="Castelle C.J."/>
            <person name="Probst A.J."/>
            <person name="Thomas B.C."/>
            <person name="Singh A."/>
            <person name="Wilkins M.J."/>
            <person name="Karaoz U."/>
            <person name="Brodie E.L."/>
            <person name="Williams K.H."/>
            <person name="Hubbard S.S."/>
            <person name="Banfield J.F."/>
        </authorList>
    </citation>
    <scope>NUCLEOTIDE SEQUENCE [LARGE SCALE GENOMIC DNA]</scope>
</reference>